<feature type="binding site" evidence="8">
    <location>
        <position position="20"/>
    </location>
    <ligand>
        <name>GTP</name>
        <dbReference type="ChEBI" id="CHEBI:37565"/>
    </ligand>
</feature>
<keyword evidence="5 8" id="KW-0460">Magnesium</keyword>
<dbReference type="EMBL" id="CP011002">
    <property type="protein sequence ID" value="AKO66004.1"/>
    <property type="molecule type" value="Genomic_DNA"/>
</dbReference>
<feature type="binding site" evidence="8">
    <location>
        <position position="48"/>
    </location>
    <ligand>
        <name>GTP</name>
        <dbReference type="ChEBI" id="CHEBI:37565"/>
    </ligand>
</feature>
<dbReference type="GO" id="GO:0046872">
    <property type="term" value="F:metal ion binding"/>
    <property type="evidence" value="ECO:0007669"/>
    <property type="project" value="UniProtKB-KW"/>
</dbReference>
<feature type="binding site" evidence="8">
    <location>
        <position position="95"/>
    </location>
    <ligand>
        <name>GTP</name>
        <dbReference type="ChEBI" id="CHEBI:37565"/>
    </ligand>
</feature>
<comment type="function">
    <text evidence="8">Transfers a GMP moiety from GTP to Mo-molybdopterin (Mo-MPT) cofactor (Moco or molybdenum cofactor) to form Mo-molybdopterin guanine dinucleotide (Mo-MGD) cofactor.</text>
</comment>
<evidence type="ECO:0000313" key="11">
    <source>
        <dbReference type="Proteomes" id="UP000066549"/>
    </source>
</evidence>
<keyword evidence="7 8" id="KW-0501">Molybdenum cofactor biosynthesis</keyword>
<evidence type="ECO:0000256" key="6">
    <source>
        <dbReference type="ARBA" id="ARBA00023134"/>
    </source>
</evidence>
<evidence type="ECO:0000256" key="3">
    <source>
        <dbReference type="ARBA" id="ARBA00022723"/>
    </source>
</evidence>
<dbReference type="AlphaFoldDB" id="A0A0H4IZR7"/>
<dbReference type="GO" id="GO:0005737">
    <property type="term" value="C:cytoplasm"/>
    <property type="evidence" value="ECO:0007669"/>
    <property type="project" value="UniProtKB-SubCell"/>
</dbReference>
<sequence>MRVDGLIIAGGQSSRMGQFKASVNFLGQPLINHVFERLQTQVDNIFINSNRQIPSLNLKTKMIEDEISNYQGPLAGLQAGLRQINCQWLQIAPCDTPFIPLDLTEKLISTAINTDNPIIVPSVNDRLHPTLGLMNQSILPLLDQFLETGQRGFIQFIEHVGYLSTPFADEKSFININSHDDVKKYEKN</sequence>
<proteinExistence type="inferred from homology"/>
<accession>A0A0H4IZR7</accession>
<reference evidence="10 11" key="1">
    <citation type="submission" date="2015-03" db="EMBL/GenBank/DDBJ databases">
        <title>Comparative analysis of the OM43 clade including a novel species from Red Sea uncovers genomic and metabolic diversity among marine methylotrophs.</title>
        <authorList>
            <person name="Jimenez-Infante F."/>
            <person name="Ngugi D.K."/>
            <person name="Vinu M."/>
            <person name="Alam I."/>
            <person name="Kamau A."/>
            <person name="Blom J."/>
            <person name="Bajic V.B."/>
            <person name="Stingl U."/>
        </authorList>
    </citation>
    <scope>NUCLEOTIDE SEQUENCE [LARGE SCALE GENOMIC DNA]</scope>
    <source>
        <strain evidence="10 11">MBRSH7</strain>
    </source>
</reference>
<dbReference type="EC" id="2.7.7.77" evidence="8"/>
<evidence type="ECO:0000256" key="5">
    <source>
        <dbReference type="ARBA" id="ARBA00022842"/>
    </source>
</evidence>
<evidence type="ECO:0000259" key="9">
    <source>
        <dbReference type="Pfam" id="PF12804"/>
    </source>
</evidence>
<dbReference type="GO" id="GO:0005525">
    <property type="term" value="F:GTP binding"/>
    <property type="evidence" value="ECO:0007669"/>
    <property type="project" value="UniProtKB-UniRule"/>
</dbReference>
<dbReference type="SUPFAM" id="SSF53448">
    <property type="entry name" value="Nucleotide-diphospho-sugar transferases"/>
    <property type="match status" value="1"/>
</dbReference>
<feature type="binding site" evidence="8">
    <location>
        <position position="65"/>
    </location>
    <ligand>
        <name>GTP</name>
        <dbReference type="ChEBI" id="CHEBI:37565"/>
    </ligand>
</feature>
<dbReference type="CDD" id="cd02503">
    <property type="entry name" value="MobA"/>
    <property type="match status" value="1"/>
</dbReference>
<dbReference type="InterPro" id="IPR025877">
    <property type="entry name" value="MobA-like_NTP_Trfase"/>
</dbReference>
<keyword evidence="6 8" id="KW-0342">GTP-binding</keyword>
<evidence type="ECO:0000256" key="7">
    <source>
        <dbReference type="ARBA" id="ARBA00023150"/>
    </source>
</evidence>
<dbReference type="NCBIfam" id="TIGR02665">
    <property type="entry name" value="molyb_mobA"/>
    <property type="match status" value="1"/>
</dbReference>
<evidence type="ECO:0000256" key="1">
    <source>
        <dbReference type="ARBA" id="ARBA00022490"/>
    </source>
</evidence>
<dbReference type="GO" id="GO:0006777">
    <property type="term" value="P:Mo-molybdopterin cofactor biosynthetic process"/>
    <property type="evidence" value="ECO:0007669"/>
    <property type="project" value="UniProtKB-KW"/>
</dbReference>
<protein>
    <recommendedName>
        <fullName evidence="8">Molybdenum cofactor guanylyltransferase</fullName>
        <shortName evidence="8">MoCo guanylyltransferase</shortName>
        <ecNumber evidence="8">2.7.7.77</ecNumber>
    </recommendedName>
    <alternativeName>
        <fullName evidence="8">GTP:molybdopterin guanylyltransferase</fullName>
    </alternativeName>
    <alternativeName>
        <fullName evidence="8">Mo-MPT guanylyltransferase</fullName>
    </alternativeName>
    <alternativeName>
        <fullName evidence="8">Molybdopterin guanylyltransferase</fullName>
    </alternativeName>
    <alternativeName>
        <fullName evidence="8">Molybdopterin-guanine dinucleotide synthase</fullName>
        <shortName evidence="8">MGD synthase</shortName>
    </alternativeName>
</protein>
<dbReference type="HAMAP" id="MF_00316">
    <property type="entry name" value="MobA"/>
    <property type="match status" value="1"/>
</dbReference>
<comment type="similarity">
    <text evidence="8">Belongs to the MobA family.</text>
</comment>
<organism evidence="10 11">
    <name type="scientific">Methylophilales bacterium MBRS-H7</name>
    <dbReference type="NCBI Taxonomy" id="1623450"/>
    <lineage>
        <taxon>Bacteria</taxon>
        <taxon>Pseudomonadati</taxon>
        <taxon>Pseudomonadota</taxon>
        <taxon>Betaproteobacteria</taxon>
        <taxon>Nitrosomonadales</taxon>
        <taxon>OM43 clade</taxon>
    </lineage>
</organism>
<name>A0A0H4IZR7_9PROT</name>
<comment type="subunit">
    <text evidence="8">Monomer.</text>
</comment>
<feature type="binding site" evidence="8">
    <location>
        <begin position="8"/>
        <end position="10"/>
    </location>
    <ligand>
        <name>GTP</name>
        <dbReference type="ChEBI" id="CHEBI:37565"/>
    </ligand>
</feature>
<keyword evidence="11" id="KW-1185">Reference proteome</keyword>
<evidence type="ECO:0000256" key="8">
    <source>
        <dbReference type="HAMAP-Rule" id="MF_00316"/>
    </source>
</evidence>
<dbReference type="PANTHER" id="PTHR19136">
    <property type="entry name" value="MOLYBDENUM COFACTOR GUANYLYLTRANSFERASE"/>
    <property type="match status" value="1"/>
</dbReference>
<comment type="subcellular location">
    <subcellularLocation>
        <location evidence="8">Cytoplasm</location>
    </subcellularLocation>
</comment>
<dbReference type="GO" id="GO:0061603">
    <property type="term" value="F:molybdenum cofactor guanylyltransferase activity"/>
    <property type="evidence" value="ECO:0007669"/>
    <property type="project" value="UniProtKB-EC"/>
</dbReference>
<gene>
    <name evidence="8" type="primary">mobA</name>
    <name evidence="10" type="ORF">VI33_04655</name>
</gene>
<comment type="cofactor">
    <cofactor evidence="8">
        <name>Mg(2+)</name>
        <dbReference type="ChEBI" id="CHEBI:18420"/>
    </cofactor>
</comment>
<keyword evidence="1 8" id="KW-0963">Cytoplasm</keyword>
<dbReference type="InterPro" id="IPR013482">
    <property type="entry name" value="Molybde_CF_guanTrfase"/>
</dbReference>
<dbReference type="OrthoDB" id="9788394at2"/>
<feature type="domain" description="MobA-like NTP transferase" evidence="9">
    <location>
        <begin position="5"/>
        <end position="155"/>
    </location>
</feature>
<comment type="catalytic activity">
    <reaction evidence="8">
        <text>Mo-molybdopterin + GTP + H(+) = Mo-molybdopterin guanine dinucleotide + diphosphate</text>
        <dbReference type="Rhea" id="RHEA:34243"/>
        <dbReference type="ChEBI" id="CHEBI:15378"/>
        <dbReference type="ChEBI" id="CHEBI:33019"/>
        <dbReference type="ChEBI" id="CHEBI:37565"/>
        <dbReference type="ChEBI" id="CHEBI:71302"/>
        <dbReference type="ChEBI" id="CHEBI:71310"/>
        <dbReference type="EC" id="2.7.7.77"/>
    </reaction>
</comment>
<keyword evidence="3 8" id="KW-0479">Metal-binding</keyword>
<dbReference type="PANTHER" id="PTHR19136:SF81">
    <property type="entry name" value="MOLYBDENUM COFACTOR GUANYLYLTRANSFERASE"/>
    <property type="match status" value="1"/>
</dbReference>
<evidence type="ECO:0000256" key="4">
    <source>
        <dbReference type="ARBA" id="ARBA00022741"/>
    </source>
</evidence>
<feature type="binding site" evidence="8">
    <location>
        <position position="95"/>
    </location>
    <ligand>
        <name>Mg(2+)</name>
        <dbReference type="ChEBI" id="CHEBI:18420"/>
    </ligand>
</feature>
<keyword evidence="2 8" id="KW-0808">Transferase</keyword>
<keyword evidence="4 8" id="KW-0547">Nucleotide-binding</keyword>
<evidence type="ECO:0000313" key="10">
    <source>
        <dbReference type="EMBL" id="AKO66004.1"/>
    </source>
</evidence>
<comment type="domain">
    <text evidence="8">The N-terminal domain determines nucleotide recognition and specific binding, while the C-terminal domain determines the specific binding to the target protein.</text>
</comment>
<evidence type="ECO:0000256" key="2">
    <source>
        <dbReference type="ARBA" id="ARBA00022679"/>
    </source>
</evidence>
<dbReference type="Gene3D" id="3.90.550.10">
    <property type="entry name" value="Spore Coat Polysaccharide Biosynthesis Protein SpsA, Chain A"/>
    <property type="match status" value="1"/>
</dbReference>
<dbReference type="Proteomes" id="UP000066549">
    <property type="component" value="Chromosome"/>
</dbReference>
<dbReference type="Pfam" id="PF12804">
    <property type="entry name" value="NTP_transf_3"/>
    <property type="match status" value="1"/>
</dbReference>
<dbReference type="InterPro" id="IPR029044">
    <property type="entry name" value="Nucleotide-diphossugar_trans"/>
</dbReference>